<evidence type="ECO:0000313" key="2">
    <source>
        <dbReference type="EMBL" id="CAF2052774.1"/>
    </source>
</evidence>
<accession>A0A816PV38</accession>
<keyword evidence="1" id="KW-1133">Transmembrane helix</keyword>
<name>A0A816PV38_9BILA</name>
<gene>
    <name evidence="2" type="ORF">XDN619_LOCUS8895</name>
</gene>
<keyword evidence="1" id="KW-0812">Transmembrane</keyword>
<comment type="caution">
    <text evidence="2">The sequence shown here is derived from an EMBL/GenBank/DDBJ whole genome shotgun (WGS) entry which is preliminary data.</text>
</comment>
<organism evidence="2 3">
    <name type="scientific">Rotaria magnacalcarata</name>
    <dbReference type="NCBI Taxonomy" id="392030"/>
    <lineage>
        <taxon>Eukaryota</taxon>
        <taxon>Metazoa</taxon>
        <taxon>Spiralia</taxon>
        <taxon>Gnathifera</taxon>
        <taxon>Rotifera</taxon>
        <taxon>Eurotatoria</taxon>
        <taxon>Bdelloidea</taxon>
        <taxon>Philodinida</taxon>
        <taxon>Philodinidae</taxon>
        <taxon>Rotaria</taxon>
    </lineage>
</organism>
<dbReference type="EMBL" id="CAJNRG010002965">
    <property type="protein sequence ID" value="CAF2052774.1"/>
    <property type="molecule type" value="Genomic_DNA"/>
</dbReference>
<reference evidence="2" key="1">
    <citation type="submission" date="2021-02" db="EMBL/GenBank/DDBJ databases">
        <authorList>
            <person name="Nowell W R."/>
        </authorList>
    </citation>
    <scope>NUCLEOTIDE SEQUENCE</scope>
</reference>
<keyword evidence="1" id="KW-0472">Membrane</keyword>
<sequence length="120" mass="13569">MNATDGMPCNICLTSYGFTSADHRAIILMVVLVAIALVACYVSVLWFAIRTRYKPDKTVNVIDTTVHDNEAYNIEEEYDEDIVHEIETARISILPTATIQHVHSISKKSPIRKGSYWKLL</sequence>
<dbReference type="AlphaFoldDB" id="A0A816PV38"/>
<feature type="transmembrane region" description="Helical" evidence="1">
    <location>
        <begin position="25"/>
        <end position="49"/>
    </location>
</feature>
<protein>
    <submittedName>
        <fullName evidence="2">Uncharacterized protein</fullName>
    </submittedName>
</protein>
<evidence type="ECO:0000256" key="1">
    <source>
        <dbReference type="SAM" id="Phobius"/>
    </source>
</evidence>
<dbReference type="Proteomes" id="UP000663887">
    <property type="component" value="Unassembled WGS sequence"/>
</dbReference>
<proteinExistence type="predicted"/>
<evidence type="ECO:0000313" key="3">
    <source>
        <dbReference type="Proteomes" id="UP000663887"/>
    </source>
</evidence>